<dbReference type="InterPro" id="IPR001173">
    <property type="entry name" value="Glyco_trans_2-like"/>
</dbReference>
<dbReference type="AlphaFoldDB" id="J9CR83"/>
<evidence type="ECO:0000259" key="1">
    <source>
        <dbReference type="Pfam" id="PF00535"/>
    </source>
</evidence>
<dbReference type="InterPro" id="IPR029044">
    <property type="entry name" value="Nucleotide-diphossugar_trans"/>
</dbReference>
<evidence type="ECO:0000313" key="2">
    <source>
        <dbReference type="EMBL" id="EJX02676.1"/>
    </source>
</evidence>
<feature type="domain" description="Glycosyltransferase 2-like" evidence="1">
    <location>
        <begin position="7"/>
        <end position="100"/>
    </location>
</feature>
<sequence>MNNPILSIITVNYNNRAGLLPTLESIRSQSFDSYEHIIIDAGSTDGSKEIIQSYEKESSHLSYWISEPDKGIYDGMNKGIRQAHGEYLCFLNSGDCLCPDILNKVTFDGTGYLYGDVLMCYERKNKKRTYPDTLDLIYLSARSLHHQSCFIHRSLFQDKAYDTNYKIISDWAHSFQCIVMENCTYRHLPFVVSQCDGRGISSNGKALDKERIQWFQATYPAVLSQSFIDCNALEQAGFREVVHILGQTHKFKKRMKALILFLYRIHRLFSFKHSS</sequence>
<keyword evidence="2" id="KW-0808">Transferase</keyword>
<dbReference type="PANTHER" id="PTHR22916">
    <property type="entry name" value="GLYCOSYLTRANSFERASE"/>
    <property type="match status" value="1"/>
</dbReference>
<dbReference type="CDD" id="cd06433">
    <property type="entry name" value="GT_2_WfgS_like"/>
    <property type="match status" value="1"/>
</dbReference>
<dbReference type="Gene3D" id="3.90.550.10">
    <property type="entry name" value="Spore Coat Polysaccharide Biosynthesis Protein SpsA, Chain A"/>
    <property type="match status" value="1"/>
</dbReference>
<dbReference type="Pfam" id="PF00535">
    <property type="entry name" value="Glycos_transf_2"/>
    <property type="match status" value="1"/>
</dbReference>
<reference evidence="2" key="1">
    <citation type="journal article" date="2012" name="PLoS ONE">
        <title>Gene sets for utilization of primary and secondary nutrition supplies in the distal gut of endangered iberian lynx.</title>
        <authorList>
            <person name="Alcaide M."/>
            <person name="Messina E."/>
            <person name="Richter M."/>
            <person name="Bargiela R."/>
            <person name="Peplies J."/>
            <person name="Huws S.A."/>
            <person name="Newbold C.J."/>
            <person name="Golyshin P.N."/>
            <person name="Simon M.A."/>
            <person name="Lopez G."/>
            <person name="Yakimov M.M."/>
            <person name="Ferrer M."/>
        </authorList>
    </citation>
    <scope>NUCLEOTIDE SEQUENCE</scope>
</reference>
<dbReference type="SUPFAM" id="SSF53448">
    <property type="entry name" value="Nucleotide-diphospho-sugar transferases"/>
    <property type="match status" value="1"/>
</dbReference>
<protein>
    <submittedName>
        <fullName evidence="2">Glycosyl transferase family protein</fullName>
    </submittedName>
</protein>
<proteinExistence type="predicted"/>
<accession>J9CR83</accession>
<dbReference type="PANTHER" id="PTHR22916:SF67">
    <property type="entry name" value="COLANIC ACID BIOSYNTHESIS GLYCOSYL TRANSFERASE WCAE-RELATED"/>
    <property type="match status" value="1"/>
</dbReference>
<comment type="caution">
    <text evidence="2">The sequence shown here is derived from an EMBL/GenBank/DDBJ whole genome shotgun (WGS) entry which is preliminary data.</text>
</comment>
<dbReference type="EMBL" id="AMCI01002444">
    <property type="protein sequence ID" value="EJX02676.1"/>
    <property type="molecule type" value="Genomic_DNA"/>
</dbReference>
<gene>
    <name evidence="2" type="ORF">EVA_09215</name>
</gene>
<organism evidence="2">
    <name type="scientific">gut metagenome</name>
    <dbReference type="NCBI Taxonomy" id="749906"/>
    <lineage>
        <taxon>unclassified sequences</taxon>
        <taxon>metagenomes</taxon>
        <taxon>organismal metagenomes</taxon>
    </lineage>
</organism>
<name>J9CR83_9ZZZZ</name>
<dbReference type="GO" id="GO:0016740">
    <property type="term" value="F:transferase activity"/>
    <property type="evidence" value="ECO:0007669"/>
    <property type="project" value="UniProtKB-KW"/>
</dbReference>